<dbReference type="CDD" id="cd00077">
    <property type="entry name" value="HDc"/>
    <property type="match status" value="1"/>
</dbReference>
<proteinExistence type="predicted"/>
<dbReference type="InterPro" id="IPR037522">
    <property type="entry name" value="HD_GYP_dom"/>
</dbReference>
<dbReference type="Proteomes" id="UP000308530">
    <property type="component" value="Chromosome"/>
</dbReference>
<evidence type="ECO:0000259" key="1">
    <source>
        <dbReference type="PROSITE" id="PS51831"/>
    </source>
</evidence>
<dbReference type="PROSITE" id="PS51831">
    <property type="entry name" value="HD"/>
    <property type="match status" value="1"/>
</dbReference>
<dbReference type="PANTHER" id="PTHR45228:SF5">
    <property type="entry name" value="CYCLIC DI-GMP PHOSPHODIESTERASE VC_1348-RELATED"/>
    <property type="match status" value="1"/>
</dbReference>
<dbReference type="InterPro" id="IPR052020">
    <property type="entry name" value="Cyclic_di-GMP/3'3'-cGAMP_PDE"/>
</dbReference>
<dbReference type="Pfam" id="PF13487">
    <property type="entry name" value="HD_5"/>
    <property type="match status" value="2"/>
</dbReference>
<keyword evidence="4" id="KW-1185">Reference proteome</keyword>
<accession>A0ABX6QS62</accession>
<dbReference type="InterPro" id="IPR006674">
    <property type="entry name" value="HD_domain"/>
</dbReference>
<gene>
    <name evidence="3" type="ORF">FE840_016520</name>
</gene>
<evidence type="ECO:0000313" key="3">
    <source>
        <dbReference type="EMBL" id="QLF71449.1"/>
    </source>
</evidence>
<dbReference type="SMART" id="SM00471">
    <property type="entry name" value="HDc"/>
    <property type="match status" value="1"/>
</dbReference>
<dbReference type="SUPFAM" id="SSF109604">
    <property type="entry name" value="HD-domain/PDEase-like"/>
    <property type="match status" value="2"/>
</dbReference>
<protein>
    <submittedName>
        <fullName evidence="3">HD domain-containing protein</fullName>
    </submittedName>
</protein>
<feature type="domain" description="HD" evidence="1">
    <location>
        <begin position="253"/>
        <end position="375"/>
    </location>
</feature>
<organism evidence="3 4">
    <name type="scientific">Peteryoungia desertarenae</name>
    <dbReference type="NCBI Taxonomy" id="1813451"/>
    <lineage>
        <taxon>Bacteria</taxon>
        <taxon>Pseudomonadati</taxon>
        <taxon>Pseudomonadota</taxon>
        <taxon>Alphaproteobacteria</taxon>
        <taxon>Hyphomicrobiales</taxon>
        <taxon>Rhizobiaceae</taxon>
        <taxon>Peteryoungia</taxon>
    </lineage>
</organism>
<dbReference type="Gene3D" id="1.10.3210.10">
    <property type="entry name" value="Hypothetical protein af1432"/>
    <property type="match status" value="2"/>
</dbReference>
<reference evidence="3 4" key="1">
    <citation type="submission" date="2020-06" db="EMBL/GenBank/DDBJ databases">
        <title>Genome sequence of Rhizobium sp strain ADMK78.</title>
        <authorList>
            <person name="Rahi P."/>
        </authorList>
    </citation>
    <scope>NUCLEOTIDE SEQUENCE [LARGE SCALE GENOMIC DNA]</scope>
    <source>
        <strain evidence="3 4">ADMK78</strain>
    </source>
</reference>
<sequence length="434" mass="47312">MGHCLRSAHIGTQIGRKIGLSDGELNDLYYALMLKDLGCSANAALVSSMLDTDDTTFKRALERVDGSKVETLLQLFRHAGKGRGLAGRARAVAKGLALGSRAGEMVEIRCRRGAEIACQMRFSEAVGQGILDLDEHFDGSGRPHQRRGEEIHLFARIALLAQVTEIFFSRKGPKAAISRVRKLRGKAFDPTLVDVLLELAARDSFWSDLASSDLEKRLLDSEPGRHIILADEDYLDDIVEGFSRVIDAKSPFTAGHSSRVADITVLIARELGLDEPACRNLRRAALLHDIGKLGVSARILNKPTDLDAAEWEEMRSHACHSERILSRISAFSDLAEIGGAHHERLDGTGYPRGLKGDEISFATRIVATADVFDALTADRPYRAAMPHVEALSILKASAGRHHDPVCVAALERVVLNPRSQMTHQAPIAQSALTG</sequence>
<evidence type="ECO:0000259" key="2">
    <source>
        <dbReference type="PROSITE" id="PS51832"/>
    </source>
</evidence>
<dbReference type="EMBL" id="CP058350">
    <property type="protein sequence ID" value="QLF71449.1"/>
    <property type="molecule type" value="Genomic_DNA"/>
</dbReference>
<dbReference type="PROSITE" id="PS51832">
    <property type="entry name" value="HD_GYP"/>
    <property type="match status" value="1"/>
</dbReference>
<dbReference type="InterPro" id="IPR003607">
    <property type="entry name" value="HD/PDEase_dom"/>
</dbReference>
<evidence type="ECO:0000313" key="4">
    <source>
        <dbReference type="Proteomes" id="UP000308530"/>
    </source>
</evidence>
<dbReference type="PANTHER" id="PTHR45228">
    <property type="entry name" value="CYCLIC DI-GMP PHOSPHODIESTERASE TM_0186-RELATED"/>
    <property type="match status" value="1"/>
</dbReference>
<feature type="domain" description="HD-GYP" evidence="2">
    <location>
        <begin position="231"/>
        <end position="426"/>
    </location>
</feature>
<name>A0ABX6QS62_9HYPH</name>